<comment type="cofactor">
    <cofactor evidence="1">
        <name>pyridoxal 5'-phosphate</name>
        <dbReference type="ChEBI" id="CHEBI:597326"/>
    </cofactor>
</comment>
<evidence type="ECO:0000256" key="2">
    <source>
        <dbReference type="ARBA" id="ARBA00008954"/>
    </source>
</evidence>
<dbReference type="Proteomes" id="UP000247454">
    <property type="component" value="Unassembled WGS sequence"/>
</dbReference>
<proteinExistence type="inferred from homology"/>
<keyword evidence="3 4" id="KW-0663">Pyridoxal phosphate</keyword>
<dbReference type="Gene3D" id="3.90.1150.10">
    <property type="entry name" value="Aspartate Aminotransferase, domain 1"/>
    <property type="match status" value="1"/>
</dbReference>
<evidence type="ECO:0000256" key="4">
    <source>
        <dbReference type="RuleBase" id="RU003560"/>
    </source>
</evidence>
<comment type="caution">
    <text evidence="5">The sequence shown here is derived from an EMBL/GenBank/DDBJ whole genome shotgun (WGS) entry which is preliminary data.</text>
</comment>
<evidence type="ECO:0000313" key="6">
    <source>
        <dbReference type="Proteomes" id="UP000247454"/>
    </source>
</evidence>
<organism evidence="5 6">
    <name type="scientific">Phyllobacterium leguminum</name>
    <dbReference type="NCBI Taxonomy" id="314237"/>
    <lineage>
        <taxon>Bacteria</taxon>
        <taxon>Pseudomonadati</taxon>
        <taxon>Pseudomonadota</taxon>
        <taxon>Alphaproteobacteria</taxon>
        <taxon>Hyphomicrobiales</taxon>
        <taxon>Phyllobacteriaceae</taxon>
        <taxon>Phyllobacterium</taxon>
    </lineage>
</organism>
<dbReference type="SUPFAM" id="SSF53383">
    <property type="entry name" value="PLP-dependent transferases"/>
    <property type="match status" value="1"/>
</dbReference>
<reference evidence="5 6" key="1">
    <citation type="submission" date="2018-06" db="EMBL/GenBank/DDBJ databases">
        <title>Genomic Encyclopedia of Type Strains, Phase III (KMG-III): the genomes of soil and plant-associated and newly described type strains.</title>
        <authorList>
            <person name="Whitman W."/>
        </authorList>
    </citation>
    <scope>NUCLEOTIDE SEQUENCE [LARGE SCALE GENOMIC DNA]</scope>
    <source>
        <strain evidence="5 6">ORS 1419</strain>
    </source>
</reference>
<dbReference type="Pfam" id="PF00202">
    <property type="entry name" value="Aminotran_3"/>
    <property type="match status" value="1"/>
</dbReference>
<accession>A0A318T9Y2</accession>
<dbReference type="InterPro" id="IPR015422">
    <property type="entry name" value="PyrdxlP-dep_Trfase_small"/>
</dbReference>
<evidence type="ECO:0000313" key="5">
    <source>
        <dbReference type="EMBL" id="PYE85128.1"/>
    </source>
</evidence>
<protein>
    <submittedName>
        <fullName evidence="5">N(6)-acetyl-beta-lysine transaminase</fullName>
    </submittedName>
</protein>
<keyword evidence="6" id="KW-1185">Reference proteome</keyword>
<dbReference type="InterPro" id="IPR015421">
    <property type="entry name" value="PyrdxlP-dep_Trfase_major"/>
</dbReference>
<evidence type="ECO:0000256" key="1">
    <source>
        <dbReference type="ARBA" id="ARBA00001933"/>
    </source>
</evidence>
<dbReference type="EMBL" id="QJTF01000042">
    <property type="protein sequence ID" value="PYE85128.1"/>
    <property type="molecule type" value="Genomic_DNA"/>
</dbReference>
<evidence type="ECO:0000256" key="3">
    <source>
        <dbReference type="ARBA" id="ARBA00022898"/>
    </source>
</evidence>
<dbReference type="Gene3D" id="3.40.640.10">
    <property type="entry name" value="Type I PLP-dependent aspartate aminotransferase-like (Major domain)"/>
    <property type="match status" value="1"/>
</dbReference>
<dbReference type="GO" id="GO:0030170">
    <property type="term" value="F:pyridoxal phosphate binding"/>
    <property type="evidence" value="ECO:0007669"/>
    <property type="project" value="InterPro"/>
</dbReference>
<dbReference type="InterPro" id="IPR015424">
    <property type="entry name" value="PyrdxlP-dep_Trfase"/>
</dbReference>
<dbReference type="InterPro" id="IPR049704">
    <property type="entry name" value="Aminotrans_3_PPA_site"/>
</dbReference>
<dbReference type="PROSITE" id="PS00600">
    <property type="entry name" value="AA_TRANSFER_CLASS_3"/>
    <property type="match status" value="1"/>
</dbReference>
<dbReference type="GO" id="GO:0008483">
    <property type="term" value="F:transaminase activity"/>
    <property type="evidence" value="ECO:0007669"/>
    <property type="project" value="InterPro"/>
</dbReference>
<gene>
    <name evidence="5" type="ORF">C7477_1426</name>
</gene>
<dbReference type="PANTHER" id="PTHR43094">
    <property type="entry name" value="AMINOTRANSFERASE"/>
    <property type="match status" value="1"/>
</dbReference>
<dbReference type="CDD" id="cd00610">
    <property type="entry name" value="OAT_like"/>
    <property type="match status" value="1"/>
</dbReference>
<sequence length="388" mass="41908">MHRLDFVYRTQFRNEQAERLSERLCGHLGYEAAFFVNSGSEAVETAVRMARSHWALLGHSSKTKILSRALSYHGSTHETLSLSGHRARRRDAGLCETGPVLPTPNPLRRPKDMTNTEYAMMCANAVRDEIRRQGTDTVAAVLLEPIIGASGAAMVPPDGYLERVREICTDEGVLLIADEVLTGLGRTGAWLAQDHWSVRADITCLGKGMNGGYLPISAVLVSLDVLDVMMNHDSGMRLGHTHSNHPIAAAAANAVIDVLESDGLIEHAASQGTRFGETLKKLCSDIPQVAEVRGRGMFWGVELVLPNNTLLPFPAESGIAGRLVSEAFKSGLMLYPATGFLECGLGDAVILAPPLNSSLSDLTEMLALFVAALKELPVPSQQKEMTNA</sequence>
<comment type="similarity">
    <text evidence="2 4">Belongs to the class-III pyridoxal-phosphate-dependent aminotransferase family.</text>
</comment>
<dbReference type="InterPro" id="IPR005814">
    <property type="entry name" value="Aminotrans_3"/>
</dbReference>
<dbReference type="PANTHER" id="PTHR43094:SF1">
    <property type="entry name" value="AMINOTRANSFERASE CLASS-III"/>
    <property type="match status" value="1"/>
</dbReference>
<name>A0A318T9Y2_9HYPH</name>
<dbReference type="AlphaFoldDB" id="A0A318T9Y2"/>